<dbReference type="InterPro" id="IPR058329">
    <property type="entry name" value="Arp1_N"/>
</dbReference>
<organism evidence="3 4">
    <name type="scientific">Trichoglossum hirsutum</name>
    <dbReference type="NCBI Taxonomy" id="265104"/>
    <lineage>
        <taxon>Eukaryota</taxon>
        <taxon>Fungi</taxon>
        <taxon>Dikarya</taxon>
        <taxon>Ascomycota</taxon>
        <taxon>Pezizomycotina</taxon>
        <taxon>Geoglossomycetes</taxon>
        <taxon>Geoglossales</taxon>
        <taxon>Geoglossaceae</taxon>
        <taxon>Trichoglossum</taxon>
    </lineage>
</organism>
<dbReference type="Pfam" id="PF26053">
    <property type="entry name" value="DUF8016"/>
    <property type="match status" value="1"/>
</dbReference>
<reference evidence="3" key="1">
    <citation type="submission" date="2021-03" db="EMBL/GenBank/DDBJ databases">
        <title>Comparative genomics and phylogenomic investigation of the class Geoglossomycetes provide insights into ecological specialization and systematics.</title>
        <authorList>
            <person name="Melie T."/>
            <person name="Pirro S."/>
            <person name="Miller A.N."/>
            <person name="Quandt A."/>
        </authorList>
    </citation>
    <scope>NUCLEOTIDE SEQUENCE</scope>
    <source>
        <strain evidence="3">CAQ_001_2017</strain>
    </source>
</reference>
<dbReference type="PANTHER" id="PTHR46310">
    <property type="entry name" value="AMIDASE 1"/>
    <property type="match status" value="1"/>
</dbReference>
<feature type="domain" description="Amidase" evidence="1">
    <location>
        <begin position="179"/>
        <end position="295"/>
    </location>
</feature>
<gene>
    <name evidence="3" type="ORF">GP486_002187</name>
</gene>
<dbReference type="InterPro" id="IPR036928">
    <property type="entry name" value="AS_sf"/>
</dbReference>
<comment type="caution">
    <text evidence="3">The sequence shown here is derived from an EMBL/GenBank/DDBJ whole genome shotgun (WGS) entry which is preliminary data.</text>
</comment>
<dbReference type="PANTHER" id="PTHR46310:SF7">
    <property type="entry name" value="AMIDASE 1"/>
    <property type="match status" value="1"/>
</dbReference>
<evidence type="ECO:0008006" key="5">
    <source>
        <dbReference type="Google" id="ProtNLM"/>
    </source>
</evidence>
<dbReference type="AlphaFoldDB" id="A0A9P8RRZ1"/>
<name>A0A9P8RRZ1_9PEZI</name>
<evidence type="ECO:0000313" key="4">
    <source>
        <dbReference type="Proteomes" id="UP000750711"/>
    </source>
</evidence>
<protein>
    <recommendedName>
        <fullName evidence="5">Amidase domain-containing protein</fullName>
    </recommendedName>
</protein>
<dbReference type="Proteomes" id="UP000750711">
    <property type="component" value="Unassembled WGS sequence"/>
</dbReference>
<dbReference type="EMBL" id="JAGHQM010000231">
    <property type="protein sequence ID" value="KAH0563242.1"/>
    <property type="molecule type" value="Genomic_DNA"/>
</dbReference>
<accession>A0A9P8RRZ1</accession>
<evidence type="ECO:0000259" key="1">
    <source>
        <dbReference type="Pfam" id="PF01425"/>
    </source>
</evidence>
<feature type="domain" description="Scytalone dehydratase-like protein Arp1 N-terminal" evidence="2">
    <location>
        <begin position="45"/>
        <end position="118"/>
    </location>
</feature>
<proteinExistence type="predicted"/>
<evidence type="ECO:0000313" key="3">
    <source>
        <dbReference type="EMBL" id="KAH0563242.1"/>
    </source>
</evidence>
<keyword evidence="4" id="KW-1185">Reference proteome</keyword>
<dbReference type="Gene3D" id="3.90.1300.10">
    <property type="entry name" value="Amidase signature (AS) domain"/>
    <property type="match status" value="1"/>
</dbReference>
<evidence type="ECO:0000259" key="2">
    <source>
        <dbReference type="Pfam" id="PF26053"/>
    </source>
</evidence>
<sequence length="457" mass="50709">MKIYKCDASGLIPSQSQLLTSGGGGDQPICANSLTAETPYGLRLTDSACLDPLTCFHVQPGPITTEQIQAVRSRYGREDDVFCDTFLKNILLVTDEQSLSDSVLNLLTSWGVVFVFIVPTHCEVAPGPYYFSRRGIFWAWKLFPDYQEAFVLSTIPSQQEYNMLGPKTTLGRTNFDRWQTPELPLAGMRIAIKDLFHLNGVHTGCGNRAYLRLHPASKTTSPAVQAVISKGAIVVGKTKTVEFGGSQEVVGDWVDYSYAFNARGDGYLASTGSSTGSASSLAAYPWLDITLGTDGAVIPCSRLHPTRILLPLEYYADRNDVQILAESWISALFKWLGAEIARISIAQFRKDYREAYGSAPYILPRDKGKLVPPSRKTEALGEVGLHNEWFSKHLLKDENAIMIIPRYKLDYRDEYLPPPECREFYGFDSNLHASFAGLPNIIVPSETLDVIDRVLGR</sequence>
<dbReference type="InterPro" id="IPR023631">
    <property type="entry name" value="Amidase_dom"/>
</dbReference>
<dbReference type="Pfam" id="PF01425">
    <property type="entry name" value="Amidase"/>
    <property type="match status" value="1"/>
</dbReference>
<dbReference type="SUPFAM" id="SSF75304">
    <property type="entry name" value="Amidase signature (AS) enzymes"/>
    <property type="match status" value="1"/>
</dbReference>